<dbReference type="GO" id="GO:0045150">
    <property type="term" value="P:acetoin catabolic process"/>
    <property type="evidence" value="ECO:0007669"/>
    <property type="project" value="UniProtKB-UniPathway"/>
</dbReference>
<dbReference type="UniPathway" id="UPA00040"/>
<dbReference type="EMBL" id="AP012035">
    <property type="protein sequence ID" value="BAJ80520.1"/>
    <property type="molecule type" value="Genomic_DNA"/>
</dbReference>
<evidence type="ECO:0000256" key="2">
    <source>
        <dbReference type="ARBA" id="ARBA00005947"/>
    </source>
</evidence>
<dbReference type="PANTHER" id="PTHR10625">
    <property type="entry name" value="HISTONE DEACETYLASE HDAC1-RELATED"/>
    <property type="match status" value="1"/>
</dbReference>
<dbReference type="PANTHER" id="PTHR10625:SF10">
    <property type="entry name" value="HISTONE DEACETYLASE HDAC1"/>
    <property type="match status" value="1"/>
</dbReference>
<keyword evidence="6" id="KW-1185">Reference proteome</keyword>
<dbReference type="RefSeq" id="WP_013639836.1">
    <property type="nucleotide sequence ID" value="NC_015186.1"/>
</dbReference>
<dbReference type="InterPro" id="IPR037138">
    <property type="entry name" value="His_deacetylse_dom_sf"/>
</dbReference>
<dbReference type="GO" id="GO:0004407">
    <property type="term" value="F:histone deacetylase activity"/>
    <property type="evidence" value="ECO:0007669"/>
    <property type="project" value="TreeGrafter"/>
</dbReference>
<evidence type="ECO:0000256" key="3">
    <source>
        <dbReference type="ARBA" id="ARBA00020218"/>
    </source>
</evidence>
<evidence type="ECO:0000256" key="1">
    <source>
        <dbReference type="ARBA" id="ARBA00005101"/>
    </source>
</evidence>
<dbReference type="Pfam" id="PF00850">
    <property type="entry name" value="Hist_deacetyl"/>
    <property type="match status" value="1"/>
</dbReference>
<proteinExistence type="inferred from homology"/>
<dbReference type="InterPro" id="IPR000286">
    <property type="entry name" value="HDACs"/>
</dbReference>
<accession>F0IXB0</accession>
<name>F0IXB0_ACIMA</name>
<dbReference type="PRINTS" id="PR01270">
    <property type="entry name" value="HDASUPER"/>
</dbReference>
<gene>
    <name evidence="5" type="ordered locus">ACMV_11730</name>
</gene>
<dbReference type="InterPro" id="IPR003085">
    <property type="entry name" value="AcuC"/>
</dbReference>
<dbReference type="GO" id="GO:0040029">
    <property type="term" value="P:epigenetic regulation of gene expression"/>
    <property type="evidence" value="ECO:0007669"/>
    <property type="project" value="TreeGrafter"/>
</dbReference>
<comment type="pathway">
    <text evidence="1">Ketone degradation; acetoin degradation.</text>
</comment>
<dbReference type="AlphaFoldDB" id="F0IXB0"/>
<dbReference type="OrthoDB" id="9808367at2"/>
<comment type="similarity">
    <text evidence="2">Belongs to the histone deacetylase family.</text>
</comment>
<keyword evidence="4" id="KW-0006">Acetoin catabolism</keyword>
<dbReference type="InterPro" id="IPR023696">
    <property type="entry name" value="Ureohydrolase_dom_sf"/>
</dbReference>
<protein>
    <recommendedName>
        <fullName evidence="3">Acetoin utilization protein AcuC</fullName>
    </recommendedName>
</protein>
<dbReference type="KEGG" id="amv:ACMV_11730"/>
<dbReference type="Proteomes" id="UP000007100">
    <property type="component" value="Chromosome"/>
</dbReference>
<evidence type="ECO:0000313" key="5">
    <source>
        <dbReference type="EMBL" id="BAJ80520.1"/>
    </source>
</evidence>
<dbReference type="InterPro" id="IPR023801">
    <property type="entry name" value="His_deacetylse_dom"/>
</dbReference>
<dbReference type="CDD" id="cd09994">
    <property type="entry name" value="HDAC_AcuC_like"/>
    <property type="match status" value="1"/>
</dbReference>
<reference evidence="5 6" key="1">
    <citation type="submission" date="2010-12" db="EMBL/GenBank/DDBJ databases">
        <title>Whole genome sequence of Acidiphilium multivorum AIU301.</title>
        <authorList>
            <person name="Narita-Yamada S."/>
            <person name="Nakamura S."/>
            <person name="Ito N."/>
            <person name="Takarada H."/>
            <person name="Katano Y."/>
            <person name="Nakazawa H."/>
            <person name="Hosoyama A."/>
            <person name="Yamada R."/>
            <person name="Fujita N."/>
        </authorList>
    </citation>
    <scope>NUCLEOTIDE SEQUENCE [LARGE SCALE GENOMIC DNA]</scope>
    <source>
        <strain evidence="6">DSM 11245 / JCM 8867 / AIU301</strain>
    </source>
</reference>
<organism evidence="5 6">
    <name type="scientific">Acidiphilium multivorum (strain DSM 11245 / JCM 8867 / NBRC 100883 / AIU 301)</name>
    <dbReference type="NCBI Taxonomy" id="926570"/>
    <lineage>
        <taxon>Bacteria</taxon>
        <taxon>Pseudomonadati</taxon>
        <taxon>Pseudomonadota</taxon>
        <taxon>Alphaproteobacteria</taxon>
        <taxon>Acetobacterales</taxon>
        <taxon>Acidocellaceae</taxon>
        <taxon>Acidiphilium</taxon>
    </lineage>
</organism>
<dbReference type="SUPFAM" id="SSF52768">
    <property type="entry name" value="Arginase/deacetylase"/>
    <property type="match status" value="1"/>
</dbReference>
<dbReference type="Gene3D" id="3.40.800.20">
    <property type="entry name" value="Histone deacetylase domain"/>
    <property type="match status" value="1"/>
</dbReference>
<sequence>MSGTRKAVLIGAEVYRAAIAAPPHPLATMRAPVAEDLIRAMGWLAAGQYRTAPVAGRAALERFHDPAYLDALEAAERTQEVPAEARARFGIGAEGNPLHRAVYRRPATSAGGAMLAARLTAEGGVAHVPAAGNHHAWPARASGFCYINDAVLALMEWLDLGLERLVYLDLDAHHGDGVEAAFARDGRVTTISVHEAGRWPRTGGTSDAAAGVFNFAVPEGFCDAELAFLMEARIVPAIAAARPEGIVFLPGADALADDPMSRLALSNRGLWAALEAIRGLAPRLIVLGGGGYNPYALGRAWAGLWGVLNGHAVPETLPPAALDVLAGISYFRGQSRPRPAHWLTRLDDPPQAGLVRDEVRRLAA</sequence>
<evidence type="ECO:0000256" key="4">
    <source>
        <dbReference type="ARBA" id="ARBA00022627"/>
    </source>
</evidence>
<dbReference type="HOGENOM" id="CLU_007727_8_0_5"/>
<evidence type="ECO:0000313" key="6">
    <source>
        <dbReference type="Proteomes" id="UP000007100"/>
    </source>
</evidence>